<dbReference type="RefSeq" id="WP_175250136.1">
    <property type="nucleotide sequence ID" value="NZ_JBHSXE010000001.1"/>
</dbReference>
<sequence length="74" mass="7506">MTSDDGANAVTSPTWRKSSRSTGGTSGECVELADLSTGLVGIRDSKAPGAGHLVLAPETFAELLARIKQGGSAF</sequence>
<feature type="compositionally biased region" description="Polar residues" evidence="1">
    <location>
        <begin position="1"/>
        <end position="16"/>
    </location>
</feature>
<evidence type="ECO:0000256" key="1">
    <source>
        <dbReference type="SAM" id="MobiDB-lite"/>
    </source>
</evidence>
<evidence type="ECO:0000313" key="4">
    <source>
        <dbReference type="Proteomes" id="UP001596380"/>
    </source>
</evidence>
<dbReference type="Pfam" id="PF04149">
    <property type="entry name" value="DUF397"/>
    <property type="match status" value="1"/>
</dbReference>
<evidence type="ECO:0000313" key="3">
    <source>
        <dbReference type="EMBL" id="MFC6881578.1"/>
    </source>
</evidence>
<gene>
    <name evidence="3" type="ORF">ACFQKB_17605</name>
</gene>
<dbReference type="EMBL" id="JBHSXS010000008">
    <property type="protein sequence ID" value="MFC6881578.1"/>
    <property type="molecule type" value="Genomic_DNA"/>
</dbReference>
<feature type="domain" description="DUF397" evidence="2">
    <location>
        <begin position="14"/>
        <end position="68"/>
    </location>
</feature>
<comment type="caution">
    <text evidence="3">The sequence shown here is derived from an EMBL/GenBank/DDBJ whole genome shotgun (WGS) entry which is preliminary data.</text>
</comment>
<keyword evidence="4" id="KW-1185">Reference proteome</keyword>
<accession>A0ABW2CKD7</accession>
<feature type="region of interest" description="Disordered" evidence="1">
    <location>
        <begin position="1"/>
        <end position="28"/>
    </location>
</feature>
<proteinExistence type="predicted"/>
<reference evidence="4" key="1">
    <citation type="journal article" date="2019" name="Int. J. Syst. Evol. Microbiol.">
        <title>The Global Catalogue of Microorganisms (GCM) 10K type strain sequencing project: providing services to taxonomists for standard genome sequencing and annotation.</title>
        <authorList>
            <consortium name="The Broad Institute Genomics Platform"/>
            <consortium name="The Broad Institute Genome Sequencing Center for Infectious Disease"/>
            <person name="Wu L."/>
            <person name="Ma J."/>
        </authorList>
    </citation>
    <scope>NUCLEOTIDE SEQUENCE [LARGE SCALE GENOMIC DNA]</scope>
    <source>
        <strain evidence="4">JCM 3369</strain>
    </source>
</reference>
<dbReference type="InterPro" id="IPR007278">
    <property type="entry name" value="DUF397"/>
</dbReference>
<evidence type="ECO:0000259" key="2">
    <source>
        <dbReference type="Pfam" id="PF04149"/>
    </source>
</evidence>
<dbReference type="Proteomes" id="UP001596380">
    <property type="component" value="Unassembled WGS sequence"/>
</dbReference>
<organism evidence="3 4">
    <name type="scientific">Actinomadura yumaensis</name>
    <dbReference type="NCBI Taxonomy" id="111807"/>
    <lineage>
        <taxon>Bacteria</taxon>
        <taxon>Bacillati</taxon>
        <taxon>Actinomycetota</taxon>
        <taxon>Actinomycetes</taxon>
        <taxon>Streptosporangiales</taxon>
        <taxon>Thermomonosporaceae</taxon>
        <taxon>Actinomadura</taxon>
    </lineage>
</organism>
<name>A0ABW2CKD7_9ACTN</name>
<protein>
    <submittedName>
        <fullName evidence="3">DUF397 domain-containing protein</fullName>
    </submittedName>
</protein>